<reference evidence="1 2" key="1">
    <citation type="journal article" date="2021" name="Int. J. Syst. Evol. Microbiol.">
        <title>Steroidobacter gossypii sp. nov., isolated from soil of cotton cropping field.</title>
        <authorList>
            <person name="Huang R."/>
            <person name="Yang S."/>
            <person name="Zhen C."/>
            <person name="Liu W."/>
        </authorList>
    </citation>
    <scope>NUCLEOTIDE SEQUENCE [LARGE SCALE GENOMIC DNA]</scope>
    <source>
        <strain evidence="1 2">S1-65</strain>
    </source>
</reference>
<gene>
    <name evidence="1" type="ORF">JM946_04760</name>
</gene>
<dbReference type="Proteomes" id="UP000661077">
    <property type="component" value="Unassembled WGS sequence"/>
</dbReference>
<sequence length="66" mass="7581">MRRHSTGLQASRDFFIDVDWIGRRAFAFLPLIAPKNRLDVTQPARPVRVKRALRPDVPAARRMVGL</sequence>
<accession>A0ABS1WSU0</accession>
<evidence type="ECO:0000313" key="2">
    <source>
        <dbReference type="Proteomes" id="UP000661077"/>
    </source>
</evidence>
<proteinExistence type="predicted"/>
<name>A0ABS1WSU0_9GAMM</name>
<evidence type="ECO:0000313" key="1">
    <source>
        <dbReference type="EMBL" id="MBM0104040.1"/>
    </source>
</evidence>
<comment type="caution">
    <text evidence="1">The sequence shown here is derived from an EMBL/GenBank/DDBJ whole genome shotgun (WGS) entry which is preliminary data.</text>
</comment>
<dbReference type="RefSeq" id="WP_203165986.1">
    <property type="nucleotide sequence ID" value="NZ_JAEVLS010000001.1"/>
</dbReference>
<dbReference type="EMBL" id="JAEVLS010000001">
    <property type="protein sequence ID" value="MBM0104040.1"/>
    <property type="molecule type" value="Genomic_DNA"/>
</dbReference>
<protein>
    <submittedName>
        <fullName evidence="1">Uncharacterized protein</fullName>
    </submittedName>
</protein>
<organism evidence="1 2">
    <name type="scientific">Steroidobacter gossypii</name>
    <dbReference type="NCBI Taxonomy" id="2805490"/>
    <lineage>
        <taxon>Bacteria</taxon>
        <taxon>Pseudomonadati</taxon>
        <taxon>Pseudomonadota</taxon>
        <taxon>Gammaproteobacteria</taxon>
        <taxon>Steroidobacterales</taxon>
        <taxon>Steroidobacteraceae</taxon>
        <taxon>Steroidobacter</taxon>
    </lineage>
</organism>
<keyword evidence="2" id="KW-1185">Reference proteome</keyword>